<dbReference type="InterPro" id="IPR009057">
    <property type="entry name" value="Homeodomain-like_sf"/>
</dbReference>
<keyword evidence="1" id="KW-0902">Two-component regulatory system</keyword>
<comment type="caution">
    <text evidence="5">Lacks conserved residue(s) required for the propagation of feature annotation.</text>
</comment>
<organism evidence="8 9">
    <name type="scientific">Panicum virgatum</name>
    <name type="common">Blackwell switchgrass</name>
    <dbReference type="NCBI Taxonomy" id="38727"/>
    <lineage>
        <taxon>Eukaryota</taxon>
        <taxon>Viridiplantae</taxon>
        <taxon>Streptophyta</taxon>
        <taxon>Embryophyta</taxon>
        <taxon>Tracheophyta</taxon>
        <taxon>Spermatophyta</taxon>
        <taxon>Magnoliopsida</taxon>
        <taxon>Liliopsida</taxon>
        <taxon>Poales</taxon>
        <taxon>Poaceae</taxon>
        <taxon>PACMAD clade</taxon>
        <taxon>Panicoideae</taxon>
        <taxon>Panicodae</taxon>
        <taxon>Paniceae</taxon>
        <taxon>Panicinae</taxon>
        <taxon>Panicum</taxon>
        <taxon>Panicum sect. Hiantes</taxon>
    </lineage>
</organism>
<dbReference type="PANTHER" id="PTHR43874">
    <property type="entry name" value="TWO-COMPONENT RESPONSE REGULATOR"/>
    <property type="match status" value="1"/>
</dbReference>
<comment type="caution">
    <text evidence="8">The sequence shown here is derived from an EMBL/GenBank/DDBJ whole genome shotgun (WGS) entry which is preliminary data.</text>
</comment>
<reference evidence="8" key="1">
    <citation type="submission" date="2020-05" db="EMBL/GenBank/DDBJ databases">
        <title>WGS assembly of Panicum virgatum.</title>
        <authorList>
            <person name="Lovell J.T."/>
            <person name="Jenkins J."/>
            <person name="Shu S."/>
            <person name="Juenger T.E."/>
            <person name="Schmutz J."/>
        </authorList>
    </citation>
    <scope>NUCLEOTIDE SEQUENCE</scope>
    <source>
        <strain evidence="8">AP13</strain>
    </source>
</reference>
<sequence>MDERPKLCPANGLSVIVVDEDKQHANSTRSMLCTLNYHATAYTSPIEALEFLEGHAQEVDLALVAVNMEELHGFQFLDIVRDAHKNVQVIMMSNETTMDTMKRCIKLGARFLVNKPIDAHTINNFWQHLDLKDYSRMDYIKNLLQGNGEAHDLSYQKENTKMKKGYICWNEYLHRMFLGALEILGEGAASPRNIEILMNVEGLNCKHIASHLQKYRKRMEAGEQNSASDARKFRNRASTSKSSKSHQEDPNTSLNSLDIQHEEMIADEDMPHAQTGSFFDNNAHAAMRRSIQFGTMYDESEYFYYSSGDEATEDGVDMMEDGASASSFTAQVSTAETFSIDGTKDILNNNNSSEKQARHGEKVGKAMMLVDYSDSADAEI</sequence>
<dbReference type="SUPFAM" id="SSF52172">
    <property type="entry name" value="CheY-like"/>
    <property type="match status" value="1"/>
</dbReference>
<evidence type="ECO:0000256" key="3">
    <source>
        <dbReference type="ARBA" id="ARBA00023163"/>
    </source>
</evidence>
<protein>
    <recommendedName>
        <fullName evidence="7">Response regulatory domain-containing protein</fullName>
    </recommendedName>
</protein>
<dbReference type="SUPFAM" id="SSF46689">
    <property type="entry name" value="Homeodomain-like"/>
    <property type="match status" value="1"/>
</dbReference>
<evidence type="ECO:0000259" key="7">
    <source>
        <dbReference type="PROSITE" id="PS50110"/>
    </source>
</evidence>
<dbReference type="InterPro" id="IPR001789">
    <property type="entry name" value="Sig_transdc_resp-reg_receiver"/>
</dbReference>
<gene>
    <name evidence="8" type="ORF">PVAP13_7KG006400</name>
</gene>
<keyword evidence="3" id="KW-0804">Transcription</keyword>
<dbReference type="Pfam" id="PF00072">
    <property type="entry name" value="Response_reg"/>
    <property type="match status" value="1"/>
</dbReference>
<keyword evidence="4" id="KW-0539">Nucleus</keyword>
<keyword evidence="9" id="KW-1185">Reference proteome</keyword>
<evidence type="ECO:0000313" key="9">
    <source>
        <dbReference type="Proteomes" id="UP000823388"/>
    </source>
</evidence>
<dbReference type="EMBL" id="CM029049">
    <property type="protein sequence ID" value="KAG2571369.1"/>
    <property type="molecule type" value="Genomic_DNA"/>
</dbReference>
<dbReference type="GO" id="GO:0000160">
    <property type="term" value="P:phosphorelay signal transduction system"/>
    <property type="evidence" value="ECO:0007669"/>
    <property type="project" value="UniProtKB-KW"/>
</dbReference>
<dbReference type="InterPro" id="IPR011006">
    <property type="entry name" value="CheY-like_superfamily"/>
</dbReference>
<dbReference type="GO" id="GO:0003677">
    <property type="term" value="F:DNA binding"/>
    <property type="evidence" value="ECO:0007669"/>
    <property type="project" value="InterPro"/>
</dbReference>
<dbReference type="SMART" id="SM00448">
    <property type="entry name" value="REC"/>
    <property type="match status" value="1"/>
</dbReference>
<dbReference type="Gene3D" id="1.10.10.60">
    <property type="entry name" value="Homeodomain-like"/>
    <property type="match status" value="1"/>
</dbReference>
<dbReference type="InterPro" id="IPR006447">
    <property type="entry name" value="Myb_dom_plants"/>
</dbReference>
<evidence type="ECO:0000256" key="2">
    <source>
        <dbReference type="ARBA" id="ARBA00023015"/>
    </source>
</evidence>
<evidence type="ECO:0000256" key="1">
    <source>
        <dbReference type="ARBA" id="ARBA00023012"/>
    </source>
</evidence>
<dbReference type="Gene3D" id="3.40.50.2300">
    <property type="match status" value="1"/>
</dbReference>
<proteinExistence type="predicted"/>
<dbReference type="PROSITE" id="PS50110">
    <property type="entry name" value="RESPONSE_REGULATORY"/>
    <property type="match status" value="1"/>
</dbReference>
<feature type="domain" description="Response regulatory" evidence="7">
    <location>
        <begin position="14"/>
        <end position="130"/>
    </location>
</feature>
<dbReference type="InterPro" id="IPR045279">
    <property type="entry name" value="ARR-like"/>
</dbReference>
<dbReference type="PANTHER" id="PTHR43874:SF92">
    <property type="entry name" value="TWO-COMPONENT RESPONSE REGULATOR ORR28"/>
    <property type="match status" value="1"/>
</dbReference>
<evidence type="ECO:0000256" key="4">
    <source>
        <dbReference type="ARBA" id="ARBA00023242"/>
    </source>
</evidence>
<feature type="region of interest" description="Disordered" evidence="6">
    <location>
        <begin position="216"/>
        <end position="254"/>
    </location>
</feature>
<keyword evidence="2" id="KW-0805">Transcription regulation</keyword>
<accession>A0A8T0QEV1</accession>
<name>A0A8T0QEV1_PANVG</name>
<evidence type="ECO:0000256" key="6">
    <source>
        <dbReference type="SAM" id="MobiDB-lite"/>
    </source>
</evidence>
<evidence type="ECO:0000256" key="5">
    <source>
        <dbReference type="PROSITE-ProRule" id="PRU00169"/>
    </source>
</evidence>
<dbReference type="Proteomes" id="UP000823388">
    <property type="component" value="Chromosome 7K"/>
</dbReference>
<dbReference type="GO" id="GO:0009736">
    <property type="term" value="P:cytokinin-activated signaling pathway"/>
    <property type="evidence" value="ECO:0007669"/>
    <property type="project" value="InterPro"/>
</dbReference>
<evidence type="ECO:0000313" key="8">
    <source>
        <dbReference type="EMBL" id="KAG2571369.1"/>
    </source>
</evidence>
<dbReference type="NCBIfam" id="TIGR01557">
    <property type="entry name" value="myb_SHAQKYF"/>
    <property type="match status" value="1"/>
</dbReference>
<dbReference type="AlphaFoldDB" id="A0A8T0QEV1"/>